<evidence type="ECO:0000256" key="1">
    <source>
        <dbReference type="ARBA" id="ARBA00023125"/>
    </source>
</evidence>
<dbReference type="InterPro" id="IPR041678">
    <property type="entry name" value="TetR_C_16"/>
</dbReference>
<protein>
    <submittedName>
        <fullName evidence="5">TetR family transcriptional regulator</fullName>
    </submittedName>
</protein>
<dbReference type="Pfam" id="PF17920">
    <property type="entry name" value="TetR_C_16"/>
    <property type="match status" value="1"/>
</dbReference>
<dbReference type="PRINTS" id="PR00455">
    <property type="entry name" value="HTHTETR"/>
</dbReference>
<dbReference type="InterPro" id="IPR009057">
    <property type="entry name" value="Homeodomain-like_sf"/>
</dbReference>
<dbReference type="EMBL" id="BAAATZ010000003">
    <property type="protein sequence ID" value="GAA2720467.1"/>
    <property type="molecule type" value="Genomic_DNA"/>
</dbReference>
<comment type="caution">
    <text evidence="5">The sequence shown here is derived from an EMBL/GenBank/DDBJ whole genome shotgun (WGS) entry which is preliminary data.</text>
</comment>
<dbReference type="SUPFAM" id="SSF48498">
    <property type="entry name" value="Tetracyclin repressor-like, C-terminal domain"/>
    <property type="match status" value="1"/>
</dbReference>
<proteinExistence type="predicted"/>
<evidence type="ECO:0000256" key="2">
    <source>
        <dbReference type="PROSITE-ProRule" id="PRU00335"/>
    </source>
</evidence>
<dbReference type="PROSITE" id="PS50977">
    <property type="entry name" value="HTH_TETR_2"/>
    <property type="match status" value="1"/>
</dbReference>
<organism evidence="5 6">
    <name type="scientific">Actinocorallia aurantiaca</name>
    <dbReference type="NCBI Taxonomy" id="46204"/>
    <lineage>
        <taxon>Bacteria</taxon>
        <taxon>Bacillati</taxon>
        <taxon>Actinomycetota</taxon>
        <taxon>Actinomycetes</taxon>
        <taxon>Streptosporangiales</taxon>
        <taxon>Thermomonosporaceae</taxon>
        <taxon>Actinocorallia</taxon>
    </lineage>
</organism>
<gene>
    <name evidence="5" type="ORF">GCM10010439_08440</name>
</gene>
<dbReference type="Pfam" id="PF00440">
    <property type="entry name" value="TetR_N"/>
    <property type="match status" value="1"/>
</dbReference>
<dbReference type="PANTHER" id="PTHR30055">
    <property type="entry name" value="HTH-TYPE TRANSCRIPTIONAL REGULATOR RUTR"/>
    <property type="match status" value="1"/>
</dbReference>
<feature type="compositionally biased region" description="Basic and acidic residues" evidence="3">
    <location>
        <begin position="1"/>
        <end position="13"/>
    </location>
</feature>
<evidence type="ECO:0000313" key="5">
    <source>
        <dbReference type="EMBL" id="GAA2720467.1"/>
    </source>
</evidence>
<accession>A0ABN3U0H9</accession>
<feature type="region of interest" description="Disordered" evidence="3">
    <location>
        <begin position="1"/>
        <end position="23"/>
    </location>
</feature>
<feature type="domain" description="HTH tetR-type" evidence="4">
    <location>
        <begin position="22"/>
        <end position="82"/>
    </location>
</feature>
<dbReference type="InterPro" id="IPR050109">
    <property type="entry name" value="HTH-type_TetR-like_transc_reg"/>
</dbReference>
<feature type="DNA-binding region" description="H-T-H motif" evidence="2">
    <location>
        <begin position="45"/>
        <end position="64"/>
    </location>
</feature>
<dbReference type="PANTHER" id="PTHR30055:SF235">
    <property type="entry name" value="TRANSCRIPTIONAL REGULATORY PROTEIN"/>
    <property type="match status" value="1"/>
</dbReference>
<evidence type="ECO:0000313" key="6">
    <source>
        <dbReference type="Proteomes" id="UP001501842"/>
    </source>
</evidence>
<dbReference type="Proteomes" id="UP001501842">
    <property type="component" value="Unassembled WGS sequence"/>
</dbReference>
<dbReference type="Gene3D" id="1.10.10.60">
    <property type="entry name" value="Homeodomain-like"/>
    <property type="match status" value="1"/>
</dbReference>
<evidence type="ECO:0000259" key="4">
    <source>
        <dbReference type="PROSITE" id="PS50977"/>
    </source>
</evidence>
<dbReference type="InterPro" id="IPR001647">
    <property type="entry name" value="HTH_TetR"/>
</dbReference>
<dbReference type="SUPFAM" id="SSF46689">
    <property type="entry name" value="Homeodomain-like"/>
    <property type="match status" value="1"/>
</dbReference>
<keyword evidence="1 2" id="KW-0238">DNA-binding</keyword>
<dbReference type="RefSeq" id="WP_344448792.1">
    <property type="nucleotide sequence ID" value="NZ_BAAATZ010000003.1"/>
</dbReference>
<keyword evidence="6" id="KW-1185">Reference proteome</keyword>
<name>A0ABN3U0H9_9ACTN</name>
<reference evidence="5 6" key="1">
    <citation type="journal article" date="2019" name="Int. J. Syst. Evol. Microbiol.">
        <title>The Global Catalogue of Microorganisms (GCM) 10K type strain sequencing project: providing services to taxonomists for standard genome sequencing and annotation.</title>
        <authorList>
            <consortium name="The Broad Institute Genomics Platform"/>
            <consortium name="The Broad Institute Genome Sequencing Center for Infectious Disease"/>
            <person name="Wu L."/>
            <person name="Ma J."/>
        </authorList>
    </citation>
    <scope>NUCLEOTIDE SEQUENCE [LARGE SCALE GENOMIC DNA]</scope>
    <source>
        <strain evidence="5 6">JCM 8201</strain>
    </source>
</reference>
<sequence length="200" mass="21951">MSARKDAGPEKGARPGRRRGSAGTRPLILEAARELFAERGFDGTSLRAVARTAGVDPAMVHHFFAGKEALFVEAMEFPVDPARLVPQLLEGPREEIGERVVRTILGLWEDAEMRSRVLAILRSVTAGEQGAAMLREFMTAALLDPVVERLGVPPERVAMAAAQMLGMVMMRFVLEVEPVVRATEEELVELLAPTFQRYLG</sequence>
<evidence type="ECO:0000256" key="3">
    <source>
        <dbReference type="SAM" id="MobiDB-lite"/>
    </source>
</evidence>
<dbReference type="InterPro" id="IPR036271">
    <property type="entry name" value="Tet_transcr_reg_TetR-rel_C_sf"/>
</dbReference>
<dbReference type="Gene3D" id="1.10.357.10">
    <property type="entry name" value="Tetracycline Repressor, domain 2"/>
    <property type="match status" value="1"/>
</dbReference>